<dbReference type="Proteomes" id="UP000887579">
    <property type="component" value="Unplaced"/>
</dbReference>
<dbReference type="WBParaSite" id="ES5_v2.g15839.t1">
    <property type="protein sequence ID" value="ES5_v2.g15839.t1"/>
    <property type="gene ID" value="ES5_v2.g15839"/>
</dbReference>
<evidence type="ECO:0000313" key="1">
    <source>
        <dbReference type="Proteomes" id="UP000887579"/>
    </source>
</evidence>
<organism evidence="1 2">
    <name type="scientific">Panagrolaimus sp. ES5</name>
    <dbReference type="NCBI Taxonomy" id="591445"/>
    <lineage>
        <taxon>Eukaryota</taxon>
        <taxon>Metazoa</taxon>
        <taxon>Ecdysozoa</taxon>
        <taxon>Nematoda</taxon>
        <taxon>Chromadorea</taxon>
        <taxon>Rhabditida</taxon>
        <taxon>Tylenchina</taxon>
        <taxon>Panagrolaimomorpha</taxon>
        <taxon>Panagrolaimoidea</taxon>
        <taxon>Panagrolaimidae</taxon>
        <taxon>Panagrolaimus</taxon>
    </lineage>
</organism>
<protein>
    <submittedName>
        <fullName evidence="2">Protein kinase domain-containing protein</fullName>
    </submittedName>
</protein>
<accession>A0AC34FGZ6</accession>
<reference evidence="2" key="1">
    <citation type="submission" date="2022-11" db="UniProtKB">
        <authorList>
            <consortium name="WormBaseParasite"/>
        </authorList>
    </citation>
    <scope>IDENTIFICATION</scope>
</reference>
<name>A0AC34FGZ6_9BILA</name>
<evidence type="ECO:0000313" key="2">
    <source>
        <dbReference type="WBParaSite" id="ES5_v2.g15839.t1"/>
    </source>
</evidence>
<sequence>MPRGVPFIFIEFIGSSAVVNLGEYTNEGETKKVAVKTLNCCRADVIKEIEALSSCKHDNVIAFIGSSAVVNLGEYTNEGETIKVAVKTLNCCRADVIKEIEALSSCKHDNVIAFIGWMEIDDEMKIITEYLSGGDLHSYLTNPNKILKISTIFSYIFQVLDAMIFMSHKHIIHRDLSARNCLLDETFECLKISDFGLARLTNVDYEYLPETNRPLPFRWLPLEAFKGGNFSVKGDIWSIGILIWELFERGACPYKNLFYPEVVEYLASGKRLVRPEQCPKQLYTVMSECWNENPINRPTFDAIKEDIKAVYSYLKLYEPEKLNMIIEVTGVEISSASN</sequence>
<proteinExistence type="predicted"/>